<dbReference type="InterPro" id="IPR043128">
    <property type="entry name" value="Rev_trsase/Diguanyl_cyclase"/>
</dbReference>
<dbReference type="PROSITE" id="PS50878">
    <property type="entry name" value="RT_POL"/>
    <property type="match status" value="1"/>
</dbReference>
<dbReference type="Pfam" id="PF00078">
    <property type="entry name" value="RVT_1"/>
    <property type="match status" value="1"/>
</dbReference>
<dbReference type="PANTHER" id="PTHR34047">
    <property type="entry name" value="NUCLEAR INTRON MATURASE 1, MITOCHONDRIAL-RELATED"/>
    <property type="match status" value="1"/>
</dbReference>
<evidence type="ECO:0000313" key="2">
    <source>
        <dbReference type="EMBL" id="OHA25831.1"/>
    </source>
</evidence>
<dbReference type="AlphaFoldDB" id="A0A1G2MS46"/>
<dbReference type="EMBL" id="MHRP01000043">
    <property type="protein sequence ID" value="OHA25831.1"/>
    <property type="molecule type" value="Genomic_DNA"/>
</dbReference>
<dbReference type="Gene3D" id="3.30.70.270">
    <property type="match status" value="1"/>
</dbReference>
<dbReference type="SUPFAM" id="SSF56672">
    <property type="entry name" value="DNA/RNA polymerases"/>
    <property type="match status" value="1"/>
</dbReference>
<gene>
    <name evidence="2" type="ORF">A3D56_01070</name>
</gene>
<dbReference type="InterPro" id="IPR051083">
    <property type="entry name" value="GrpII_Intron_Splice-Mob/Def"/>
</dbReference>
<proteinExistence type="predicted"/>
<dbReference type="Proteomes" id="UP000177943">
    <property type="component" value="Unassembled WGS sequence"/>
</dbReference>
<evidence type="ECO:0000259" key="1">
    <source>
        <dbReference type="PROSITE" id="PS50878"/>
    </source>
</evidence>
<dbReference type="PANTHER" id="PTHR34047:SF8">
    <property type="entry name" value="PROTEIN YKFC"/>
    <property type="match status" value="1"/>
</dbReference>
<protein>
    <recommendedName>
        <fullName evidence="1">Reverse transcriptase domain-containing protein</fullName>
    </recommendedName>
</protein>
<feature type="domain" description="Reverse transcriptase" evidence="1">
    <location>
        <begin position="56"/>
        <end position="276"/>
    </location>
</feature>
<name>A0A1G2MS46_9BACT</name>
<organism evidence="2 3">
    <name type="scientific">Candidatus Taylorbacteria bacterium RIFCSPHIGHO2_02_FULL_45_35</name>
    <dbReference type="NCBI Taxonomy" id="1802311"/>
    <lineage>
        <taxon>Bacteria</taxon>
        <taxon>Candidatus Tayloriibacteriota</taxon>
    </lineage>
</organism>
<dbReference type="InterPro" id="IPR043502">
    <property type="entry name" value="DNA/RNA_pol_sf"/>
</dbReference>
<evidence type="ECO:0000313" key="3">
    <source>
        <dbReference type="Proteomes" id="UP000177943"/>
    </source>
</evidence>
<sequence length="328" mass="39186">MIQFAHTYNDIISIENLLGAWQEFIKGKRKKKDVQEFQLRLMDNIFSLHQELKDKTYQHEPYKHFKISDPKPRDIHKASVRDRLLHRALYRKLYPFFDRVFATDSYSCRLQKGTHKAVETFRRYFFRVSKNNTKTVWVLKCDIKKFFANIDHFLLYQILDKYIPNKDILWLIQNIVESFCSTNKGIGLPLGNLTSQLLVNIYMNEFDQYVKHNLKIKYYIRYADDFVILSGDKKELKVVLRYIVRYLHEKLKLELHPDKVFIQTVASGVDFLGWVNFPKHRVLRTSTKRRMIKRINENPTPQSIISYIGLLKHGNAYGLQNKISKFLK</sequence>
<dbReference type="InterPro" id="IPR000477">
    <property type="entry name" value="RT_dom"/>
</dbReference>
<reference evidence="2 3" key="1">
    <citation type="journal article" date="2016" name="Nat. Commun.">
        <title>Thousands of microbial genomes shed light on interconnected biogeochemical processes in an aquifer system.</title>
        <authorList>
            <person name="Anantharaman K."/>
            <person name="Brown C.T."/>
            <person name="Hug L.A."/>
            <person name="Sharon I."/>
            <person name="Castelle C.J."/>
            <person name="Probst A.J."/>
            <person name="Thomas B.C."/>
            <person name="Singh A."/>
            <person name="Wilkins M.J."/>
            <person name="Karaoz U."/>
            <person name="Brodie E.L."/>
            <person name="Williams K.H."/>
            <person name="Hubbard S.S."/>
            <person name="Banfield J.F."/>
        </authorList>
    </citation>
    <scope>NUCLEOTIDE SEQUENCE [LARGE SCALE GENOMIC DNA]</scope>
</reference>
<dbReference type="CDD" id="cd01651">
    <property type="entry name" value="RT_G2_intron"/>
    <property type="match status" value="1"/>
</dbReference>
<accession>A0A1G2MS46</accession>
<comment type="caution">
    <text evidence="2">The sequence shown here is derived from an EMBL/GenBank/DDBJ whole genome shotgun (WGS) entry which is preliminary data.</text>
</comment>